<reference evidence="1" key="2">
    <citation type="journal article" date="2021" name="PeerJ">
        <title>Extensive microbial diversity within the chicken gut microbiome revealed by metagenomics and culture.</title>
        <authorList>
            <person name="Gilroy R."/>
            <person name="Ravi A."/>
            <person name="Getino M."/>
            <person name="Pursley I."/>
            <person name="Horton D.L."/>
            <person name="Alikhan N.F."/>
            <person name="Baker D."/>
            <person name="Gharbi K."/>
            <person name="Hall N."/>
            <person name="Watson M."/>
            <person name="Adriaenssens E.M."/>
            <person name="Foster-Nyarko E."/>
            <person name="Jarju S."/>
            <person name="Secka A."/>
            <person name="Antonio M."/>
            <person name="Oren A."/>
            <person name="Chaudhuri R.R."/>
            <person name="La Ragione R."/>
            <person name="Hildebrand F."/>
            <person name="Pallen M.J."/>
        </authorList>
    </citation>
    <scope>NUCLEOTIDE SEQUENCE</scope>
    <source>
        <strain evidence="1">CHK195-11698</strain>
    </source>
</reference>
<evidence type="ECO:0000313" key="1">
    <source>
        <dbReference type="EMBL" id="HIU13519.1"/>
    </source>
</evidence>
<name>A0A9D1HQ90_9FIRM</name>
<protein>
    <submittedName>
        <fullName evidence="1">DUF4176 domain-containing protein</fullName>
    </submittedName>
</protein>
<dbReference type="InterPro" id="IPR025233">
    <property type="entry name" value="DUF4176"/>
</dbReference>
<gene>
    <name evidence="1" type="ORF">IAD15_05560</name>
</gene>
<evidence type="ECO:0000313" key="2">
    <source>
        <dbReference type="Proteomes" id="UP000824175"/>
    </source>
</evidence>
<comment type="caution">
    <text evidence="1">The sequence shown here is derived from an EMBL/GenBank/DDBJ whole genome shotgun (WGS) entry which is preliminary data.</text>
</comment>
<dbReference type="Proteomes" id="UP000824175">
    <property type="component" value="Unassembled WGS sequence"/>
</dbReference>
<proteinExistence type="predicted"/>
<organism evidence="1 2">
    <name type="scientific">Candidatus Fimiplasma intestinipullorum</name>
    <dbReference type="NCBI Taxonomy" id="2840825"/>
    <lineage>
        <taxon>Bacteria</taxon>
        <taxon>Bacillati</taxon>
        <taxon>Bacillota</taxon>
        <taxon>Clostridia</taxon>
        <taxon>Eubacteriales</taxon>
        <taxon>Candidatus Fimiplasma</taxon>
    </lineage>
</organism>
<accession>A0A9D1HQ90</accession>
<dbReference type="AlphaFoldDB" id="A0A9D1HQ90"/>
<reference evidence="1" key="1">
    <citation type="submission" date="2020-10" db="EMBL/GenBank/DDBJ databases">
        <authorList>
            <person name="Gilroy R."/>
        </authorList>
    </citation>
    <scope>NUCLEOTIDE SEQUENCE</scope>
    <source>
        <strain evidence="1">CHK195-11698</strain>
    </source>
</reference>
<sequence length="94" mass="10540">MKLYPIGTIVHLKGIAHPIMIIGFYQVYEEKVYEYVGVPYPTGLVSTNSMIAFRPPLIEALLAKGYEDENAKKLDRAMDRIVSGISAMHKKEAV</sequence>
<dbReference type="EMBL" id="DVMJ01000050">
    <property type="protein sequence ID" value="HIU13519.1"/>
    <property type="molecule type" value="Genomic_DNA"/>
</dbReference>
<dbReference type="Pfam" id="PF13780">
    <property type="entry name" value="DUF4176"/>
    <property type="match status" value="1"/>
</dbReference>